<keyword evidence="1" id="KW-0808">Transferase</keyword>
<gene>
    <name evidence="4" type="ORF">LZ016_02745</name>
</gene>
<evidence type="ECO:0000313" key="5">
    <source>
        <dbReference type="Proteomes" id="UP001203058"/>
    </source>
</evidence>
<keyword evidence="2" id="KW-0802">TPR repeat</keyword>
<dbReference type="Pfam" id="PF03704">
    <property type="entry name" value="BTAD"/>
    <property type="match status" value="1"/>
</dbReference>
<comment type="caution">
    <text evidence="4">The sequence shown here is derived from an EMBL/GenBank/DDBJ whole genome shotgun (WGS) entry which is preliminary data.</text>
</comment>
<evidence type="ECO:0000313" key="4">
    <source>
        <dbReference type="EMBL" id="MCH8615025.1"/>
    </source>
</evidence>
<dbReference type="EMBL" id="JAKZHW010000001">
    <property type="protein sequence ID" value="MCH8615025.1"/>
    <property type="molecule type" value="Genomic_DNA"/>
</dbReference>
<accession>A0ABS9VJ69</accession>
<dbReference type="InterPro" id="IPR026634">
    <property type="entry name" value="TPST-like"/>
</dbReference>
<evidence type="ECO:0000256" key="1">
    <source>
        <dbReference type="ARBA" id="ARBA00022679"/>
    </source>
</evidence>
<dbReference type="Proteomes" id="UP001203058">
    <property type="component" value="Unassembled WGS sequence"/>
</dbReference>
<feature type="repeat" description="TPR" evidence="2">
    <location>
        <begin position="33"/>
        <end position="66"/>
    </location>
</feature>
<dbReference type="SUPFAM" id="SSF48452">
    <property type="entry name" value="TPR-like"/>
    <property type="match status" value="1"/>
</dbReference>
<feature type="repeat" description="TPR" evidence="2">
    <location>
        <begin position="135"/>
        <end position="168"/>
    </location>
</feature>
<organism evidence="4 5">
    <name type="scientific">Sphingomonas telluris</name>
    <dbReference type="NCBI Taxonomy" id="2907998"/>
    <lineage>
        <taxon>Bacteria</taxon>
        <taxon>Pseudomonadati</taxon>
        <taxon>Pseudomonadota</taxon>
        <taxon>Alphaproteobacteria</taxon>
        <taxon>Sphingomonadales</taxon>
        <taxon>Sphingomonadaceae</taxon>
        <taxon>Sphingomonas</taxon>
    </lineage>
</organism>
<dbReference type="InterPro" id="IPR011990">
    <property type="entry name" value="TPR-like_helical_dom_sf"/>
</dbReference>
<dbReference type="SUPFAM" id="SSF52540">
    <property type="entry name" value="P-loop containing nucleoside triphosphate hydrolases"/>
    <property type="match status" value="1"/>
</dbReference>
<dbReference type="Gene3D" id="1.25.40.10">
    <property type="entry name" value="Tetratricopeptide repeat domain"/>
    <property type="match status" value="1"/>
</dbReference>
<dbReference type="Gene3D" id="3.40.50.300">
    <property type="entry name" value="P-loop containing nucleotide triphosphate hydrolases"/>
    <property type="match status" value="1"/>
</dbReference>
<dbReference type="Pfam" id="PF14559">
    <property type="entry name" value="TPR_19"/>
    <property type="match status" value="1"/>
</dbReference>
<dbReference type="PANTHER" id="PTHR12788:SF10">
    <property type="entry name" value="PROTEIN-TYROSINE SULFOTRANSFERASE"/>
    <property type="match status" value="1"/>
</dbReference>
<dbReference type="InterPro" id="IPR027417">
    <property type="entry name" value="P-loop_NTPase"/>
</dbReference>
<evidence type="ECO:0000259" key="3">
    <source>
        <dbReference type="Pfam" id="PF03704"/>
    </source>
</evidence>
<dbReference type="PROSITE" id="PS50005">
    <property type="entry name" value="TPR"/>
    <property type="match status" value="2"/>
</dbReference>
<evidence type="ECO:0000256" key="2">
    <source>
        <dbReference type="PROSITE-ProRule" id="PRU00339"/>
    </source>
</evidence>
<sequence length="528" mass="58966">MPDPLFSLSGAFGTGPNRELELRAQLAQDPADIAAARELADLLAQQGRAAEAIDLLERALDRCPDDQKARATLAALLLHSGNFERALKQFKQLRPPLRTSFETQTSEAGALGMLGRHAEQVEIYRKLLRQHPNDPRLWERLGNALKYLGRTAEAVRAFQRSVKIDASYGEGWWALANVKTFRFGADDVTAMRKALAGTAHPLHTAQLNYALGKALEDQGEFEESFRHYAEGNRIKATEFSPEQMTTARLTDYVDSAIATFDAALLSRASRTGDDGNHPIFVVGLQRSGSTLVEQILASHSSIEGLAEPDAMLHVWTDLESAAAKSGKTVWKTIGDLTPAGLDAIAAEYLQRIAPFRKERCPFFVDKRPANWMYVGLIRLVLPNAKIVDARRHPMASGFSNFKQCYAGNAFPFSYNLSSIGRYYAEYVRLMRHFDALQPGAIHHVLNEELIEDPEGQIRRLLDYVGVPFEPACLEFHRTKRAVTTASAEQVRTPLNRQGVDQWRNFDPWLGELRDALGPTLSDWDEIPR</sequence>
<feature type="domain" description="Bacterial transcriptional activator" evidence="3">
    <location>
        <begin position="102"/>
        <end position="163"/>
    </location>
</feature>
<protein>
    <submittedName>
        <fullName evidence="4">Sulfotransferase</fullName>
    </submittedName>
</protein>
<dbReference type="InterPro" id="IPR005158">
    <property type="entry name" value="BTAD"/>
</dbReference>
<dbReference type="Pfam" id="PF13469">
    <property type="entry name" value="Sulfotransfer_3"/>
    <property type="match status" value="1"/>
</dbReference>
<dbReference type="SMART" id="SM00028">
    <property type="entry name" value="TPR"/>
    <property type="match status" value="4"/>
</dbReference>
<proteinExistence type="predicted"/>
<reference evidence="4 5" key="1">
    <citation type="submission" date="2022-03" db="EMBL/GenBank/DDBJ databases">
        <authorList>
            <person name="Jo J.-H."/>
            <person name="Im W.-T."/>
        </authorList>
    </citation>
    <scope>NUCLEOTIDE SEQUENCE [LARGE SCALE GENOMIC DNA]</scope>
    <source>
        <strain evidence="4 5">SM33</strain>
    </source>
</reference>
<name>A0ABS9VJ69_9SPHN</name>
<dbReference type="PANTHER" id="PTHR12788">
    <property type="entry name" value="PROTEIN-TYROSINE SULFOTRANSFERASE 2"/>
    <property type="match status" value="1"/>
</dbReference>
<dbReference type="RefSeq" id="WP_241445697.1">
    <property type="nucleotide sequence ID" value="NZ_JAKZHW010000001.1"/>
</dbReference>
<keyword evidence="5" id="KW-1185">Reference proteome</keyword>
<dbReference type="InterPro" id="IPR019734">
    <property type="entry name" value="TPR_rpt"/>
</dbReference>